<dbReference type="Proteomes" id="UP001292094">
    <property type="component" value="Unassembled WGS sequence"/>
</dbReference>
<evidence type="ECO:0000256" key="4">
    <source>
        <dbReference type="ARBA" id="ARBA00023136"/>
    </source>
</evidence>
<dbReference type="InterPro" id="IPR004752">
    <property type="entry name" value="AmpG_permease/AT-1"/>
</dbReference>
<feature type="transmembrane region" description="Helical" evidence="6">
    <location>
        <begin position="108"/>
        <end position="127"/>
    </location>
</feature>
<dbReference type="PANTHER" id="PTHR12778:SF9">
    <property type="entry name" value="ACETYL-COENZYME A TRANSPORTER 1"/>
    <property type="match status" value="1"/>
</dbReference>
<feature type="compositionally biased region" description="Basic and acidic residues" evidence="5">
    <location>
        <begin position="8"/>
        <end position="24"/>
    </location>
</feature>
<organism evidence="7 8">
    <name type="scientific">Petrolisthes manimaculis</name>
    <dbReference type="NCBI Taxonomy" id="1843537"/>
    <lineage>
        <taxon>Eukaryota</taxon>
        <taxon>Metazoa</taxon>
        <taxon>Ecdysozoa</taxon>
        <taxon>Arthropoda</taxon>
        <taxon>Crustacea</taxon>
        <taxon>Multicrustacea</taxon>
        <taxon>Malacostraca</taxon>
        <taxon>Eumalacostraca</taxon>
        <taxon>Eucarida</taxon>
        <taxon>Decapoda</taxon>
        <taxon>Pleocyemata</taxon>
        <taxon>Anomura</taxon>
        <taxon>Galatheoidea</taxon>
        <taxon>Porcellanidae</taxon>
        <taxon>Petrolisthes</taxon>
    </lineage>
</organism>
<feature type="transmembrane region" description="Helical" evidence="6">
    <location>
        <begin position="489"/>
        <end position="508"/>
    </location>
</feature>
<dbReference type="SUPFAM" id="SSF103473">
    <property type="entry name" value="MFS general substrate transporter"/>
    <property type="match status" value="1"/>
</dbReference>
<dbReference type="EMBL" id="JAWZYT010002274">
    <property type="protein sequence ID" value="KAK4305444.1"/>
    <property type="molecule type" value="Genomic_DNA"/>
</dbReference>
<keyword evidence="4 6" id="KW-0472">Membrane</keyword>
<evidence type="ECO:0000313" key="7">
    <source>
        <dbReference type="EMBL" id="KAK4305444.1"/>
    </source>
</evidence>
<protein>
    <recommendedName>
        <fullName evidence="9">Acetyl-coenzyme A transporter 1</fullName>
    </recommendedName>
</protein>
<evidence type="ECO:0000256" key="1">
    <source>
        <dbReference type="ARBA" id="ARBA00004141"/>
    </source>
</evidence>
<evidence type="ECO:0000313" key="8">
    <source>
        <dbReference type="Proteomes" id="UP001292094"/>
    </source>
</evidence>
<keyword evidence="3 6" id="KW-1133">Transmembrane helix</keyword>
<reference evidence="7" key="1">
    <citation type="submission" date="2023-11" db="EMBL/GenBank/DDBJ databases">
        <title>Genome assemblies of two species of porcelain crab, Petrolisthes cinctipes and Petrolisthes manimaculis (Anomura: Porcellanidae).</title>
        <authorList>
            <person name="Angst P."/>
        </authorList>
    </citation>
    <scope>NUCLEOTIDE SEQUENCE</scope>
    <source>
        <strain evidence="7">PB745_02</strain>
        <tissue evidence="7">Gill</tissue>
    </source>
</reference>
<dbReference type="InterPro" id="IPR024371">
    <property type="entry name" value="AcetylCoA_trans_1-like"/>
</dbReference>
<sequence>MTTRRKGRPGEDHDETSRLMEETEEGLERKDVVAGDRGNIALLLLLYVLQGIPLGLAGSIPMILQNRHISYKEQATFSLSFWPFSIKLLWAPLVDSVYLERMGRRKSWLIPAQYLIGGFMLLLSMHINTLLGEEESTEAPNVTIITAVFFALNFLAATQDIAVDGWALTILSRENIGWASTCNSVGQTAGYFLGYVVFLALESRDFCVNYLGQADSLVTLSGFMYFWGIVFCLTTTGVWLLKSESKENENGTGGGEPDLGLVGTYRVLATILSKPVMKQLILVLLTCKIGFAATDSQTALKLTEIGVPKDRLALLSIPLTPVQVLLPLYISRYTTGPRPIMPFILGYPIRLLFGLALVGLVWWTPSFRSDDGSFPLHYYAIIVIIYVIHQVFVNCMFVGVMAFFARISDSSIGGTYMTLLNTFTNLGGNWPSWVALRYVSELTWSTCVQPTVMGEAPEEPLQLPSSCYSAERQMCESGGGICHTLLDGYYVESALLLLVGLVWAWWGIPTIRRLQDQPVSVWAVTHQRTQ</sequence>
<keyword evidence="8" id="KW-1185">Reference proteome</keyword>
<evidence type="ECO:0000256" key="2">
    <source>
        <dbReference type="ARBA" id="ARBA00022692"/>
    </source>
</evidence>
<evidence type="ECO:0000256" key="5">
    <source>
        <dbReference type="SAM" id="MobiDB-lite"/>
    </source>
</evidence>
<dbReference type="GO" id="GO:0008521">
    <property type="term" value="F:acetyl-CoA transmembrane transporter activity"/>
    <property type="evidence" value="ECO:0007669"/>
    <property type="project" value="InterPro"/>
</dbReference>
<feature type="transmembrane region" description="Helical" evidence="6">
    <location>
        <begin position="221"/>
        <end position="241"/>
    </location>
</feature>
<name>A0AAE1PDH4_9EUCA</name>
<dbReference type="Pfam" id="PF13000">
    <property type="entry name" value="Acatn"/>
    <property type="match status" value="3"/>
</dbReference>
<feature type="region of interest" description="Disordered" evidence="5">
    <location>
        <begin position="1"/>
        <end position="24"/>
    </location>
</feature>
<dbReference type="GO" id="GO:0016020">
    <property type="term" value="C:membrane"/>
    <property type="evidence" value="ECO:0007669"/>
    <property type="project" value="UniProtKB-SubCell"/>
</dbReference>
<evidence type="ECO:0000256" key="6">
    <source>
        <dbReference type="SAM" id="Phobius"/>
    </source>
</evidence>
<feature type="transmembrane region" description="Helical" evidence="6">
    <location>
        <begin position="40"/>
        <end position="64"/>
    </location>
</feature>
<feature type="transmembrane region" description="Helical" evidence="6">
    <location>
        <begin position="139"/>
        <end position="157"/>
    </location>
</feature>
<feature type="transmembrane region" description="Helical" evidence="6">
    <location>
        <begin position="343"/>
        <end position="364"/>
    </location>
</feature>
<dbReference type="Gene3D" id="1.20.1250.20">
    <property type="entry name" value="MFS general substrate transporter like domains"/>
    <property type="match status" value="1"/>
</dbReference>
<dbReference type="GO" id="GO:0035348">
    <property type="term" value="P:acetyl-CoA transmembrane transport"/>
    <property type="evidence" value="ECO:0007669"/>
    <property type="project" value="InterPro"/>
</dbReference>
<keyword evidence="2 6" id="KW-0812">Transmembrane</keyword>
<accession>A0AAE1PDH4</accession>
<dbReference type="PANTHER" id="PTHR12778">
    <property type="entry name" value="SOLUTE CARRIER FAMILY 33 ACETYL-COA TRANSPORTER -RELATED"/>
    <property type="match status" value="1"/>
</dbReference>
<gene>
    <name evidence="7" type="ORF">Pmani_022667</name>
</gene>
<feature type="transmembrane region" description="Helical" evidence="6">
    <location>
        <begin position="376"/>
        <end position="404"/>
    </location>
</feature>
<comment type="subcellular location">
    <subcellularLocation>
        <location evidence="1">Membrane</location>
        <topology evidence="1">Multi-pass membrane protein</topology>
    </subcellularLocation>
</comment>
<comment type="caution">
    <text evidence="7">The sequence shown here is derived from an EMBL/GenBank/DDBJ whole genome shotgun (WGS) entry which is preliminary data.</text>
</comment>
<feature type="transmembrane region" description="Helical" evidence="6">
    <location>
        <begin position="178"/>
        <end position="201"/>
    </location>
</feature>
<dbReference type="InterPro" id="IPR036259">
    <property type="entry name" value="MFS_trans_sf"/>
</dbReference>
<evidence type="ECO:0000256" key="3">
    <source>
        <dbReference type="ARBA" id="ARBA00022989"/>
    </source>
</evidence>
<evidence type="ECO:0008006" key="9">
    <source>
        <dbReference type="Google" id="ProtNLM"/>
    </source>
</evidence>
<proteinExistence type="predicted"/>
<dbReference type="AlphaFoldDB" id="A0AAE1PDH4"/>